<feature type="compositionally biased region" description="Acidic residues" evidence="1">
    <location>
        <begin position="129"/>
        <end position="141"/>
    </location>
</feature>
<keyword evidence="2" id="KW-0812">Transmembrane</keyword>
<dbReference type="AlphaFoldDB" id="A0AAV7TX30"/>
<feature type="compositionally biased region" description="Basic and acidic residues" evidence="1">
    <location>
        <begin position="168"/>
        <end position="182"/>
    </location>
</feature>
<feature type="compositionally biased region" description="Basic and acidic residues" evidence="1">
    <location>
        <begin position="142"/>
        <end position="151"/>
    </location>
</feature>
<accession>A0AAV7TX30</accession>
<feature type="compositionally biased region" description="Basic and acidic residues" evidence="1">
    <location>
        <begin position="111"/>
        <end position="128"/>
    </location>
</feature>
<proteinExistence type="predicted"/>
<feature type="transmembrane region" description="Helical" evidence="2">
    <location>
        <begin position="13"/>
        <end position="33"/>
    </location>
</feature>
<keyword evidence="2" id="KW-0472">Membrane</keyword>
<sequence>MVAFQQAPDWTDVFVRILILPVVLTFCLLQSYFCSRTFRQKWRSVEEELTRKRMGEVEVDEGLIEKVSEKRVSAQNKYKGGPRRTVCVKERVSCAHSNSSSSPRGTKKRTRDGSKEDCFRGTENRKEEEENNGDESGEEADAGDKAGRRGSDEEDVEGDSTYQEEVDAERWKAVRTREKDPGAEETTPE</sequence>
<feature type="compositionally biased region" description="Polar residues" evidence="1">
    <location>
        <begin position="95"/>
        <end position="104"/>
    </location>
</feature>
<keyword evidence="2" id="KW-1133">Transmembrane helix</keyword>
<comment type="caution">
    <text evidence="3">The sequence shown here is derived from an EMBL/GenBank/DDBJ whole genome shotgun (WGS) entry which is preliminary data.</text>
</comment>
<dbReference type="Proteomes" id="UP001066276">
    <property type="component" value="Chromosome 3_2"/>
</dbReference>
<feature type="compositionally biased region" description="Acidic residues" evidence="1">
    <location>
        <begin position="152"/>
        <end position="167"/>
    </location>
</feature>
<evidence type="ECO:0000256" key="1">
    <source>
        <dbReference type="SAM" id="MobiDB-lite"/>
    </source>
</evidence>
<evidence type="ECO:0000313" key="3">
    <source>
        <dbReference type="EMBL" id="KAJ1180152.1"/>
    </source>
</evidence>
<organism evidence="3 4">
    <name type="scientific">Pleurodeles waltl</name>
    <name type="common">Iberian ribbed newt</name>
    <dbReference type="NCBI Taxonomy" id="8319"/>
    <lineage>
        <taxon>Eukaryota</taxon>
        <taxon>Metazoa</taxon>
        <taxon>Chordata</taxon>
        <taxon>Craniata</taxon>
        <taxon>Vertebrata</taxon>
        <taxon>Euteleostomi</taxon>
        <taxon>Amphibia</taxon>
        <taxon>Batrachia</taxon>
        <taxon>Caudata</taxon>
        <taxon>Salamandroidea</taxon>
        <taxon>Salamandridae</taxon>
        <taxon>Pleurodelinae</taxon>
        <taxon>Pleurodeles</taxon>
    </lineage>
</organism>
<protein>
    <submittedName>
        <fullName evidence="3">Uncharacterized protein</fullName>
    </submittedName>
</protein>
<feature type="region of interest" description="Disordered" evidence="1">
    <location>
        <begin position="92"/>
        <end position="189"/>
    </location>
</feature>
<evidence type="ECO:0000313" key="4">
    <source>
        <dbReference type="Proteomes" id="UP001066276"/>
    </source>
</evidence>
<gene>
    <name evidence="3" type="ORF">NDU88_005376</name>
</gene>
<evidence type="ECO:0000256" key="2">
    <source>
        <dbReference type="SAM" id="Phobius"/>
    </source>
</evidence>
<dbReference type="EMBL" id="JANPWB010000006">
    <property type="protein sequence ID" value="KAJ1180152.1"/>
    <property type="molecule type" value="Genomic_DNA"/>
</dbReference>
<reference evidence="3" key="1">
    <citation type="journal article" date="2022" name="bioRxiv">
        <title>Sequencing and chromosome-scale assembly of the giantPleurodeles waltlgenome.</title>
        <authorList>
            <person name="Brown T."/>
            <person name="Elewa A."/>
            <person name="Iarovenko S."/>
            <person name="Subramanian E."/>
            <person name="Araus A.J."/>
            <person name="Petzold A."/>
            <person name="Susuki M."/>
            <person name="Suzuki K.-i.T."/>
            <person name="Hayashi T."/>
            <person name="Toyoda A."/>
            <person name="Oliveira C."/>
            <person name="Osipova E."/>
            <person name="Leigh N.D."/>
            <person name="Simon A."/>
            <person name="Yun M.H."/>
        </authorList>
    </citation>
    <scope>NUCLEOTIDE SEQUENCE</scope>
    <source>
        <strain evidence="3">20211129_DDA</strain>
        <tissue evidence="3">Liver</tissue>
    </source>
</reference>
<name>A0AAV7TX30_PLEWA</name>
<keyword evidence="4" id="KW-1185">Reference proteome</keyword>